<protein>
    <submittedName>
        <fullName evidence="1">Uncharacterized protein</fullName>
    </submittedName>
</protein>
<dbReference type="Proteomes" id="UP000694892">
    <property type="component" value="Chromosome 3S"/>
</dbReference>
<sequence>MKVNMRTELYLLNSDACQTHNCTKQSFFVLFRSLFCITPGPNIHPCAPLMVTLIVIFPWTTRSPLSFHESLQYLPVFCATPES</sequence>
<reference evidence="2" key="1">
    <citation type="journal article" date="2016" name="Nature">
        <title>Genome evolution in the allotetraploid frog Xenopus laevis.</title>
        <authorList>
            <person name="Session A.M."/>
            <person name="Uno Y."/>
            <person name="Kwon T."/>
            <person name="Chapman J.A."/>
            <person name="Toyoda A."/>
            <person name="Takahashi S."/>
            <person name="Fukui A."/>
            <person name="Hikosaka A."/>
            <person name="Suzuki A."/>
            <person name="Kondo M."/>
            <person name="van Heeringen S.J."/>
            <person name="Quigley I."/>
            <person name="Heinz S."/>
            <person name="Ogino H."/>
            <person name="Ochi H."/>
            <person name="Hellsten U."/>
            <person name="Lyons J.B."/>
            <person name="Simakov O."/>
            <person name="Putnam N."/>
            <person name="Stites J."/>
            <person name="Kuroki Y."/>
            <person name="Tanaka T."/>
            <person name="Michiue T."/>
            <person name="Watanabe M."/>
            <person name="Bogdanovic O."/>
            <person name="Lister R."/>
            <person name="Georgiou G."/>
            <person name="Paranjpe S.S."/>
            <person name="van Kruijsbergen I."/>
            <person name="Shu S."/>
            <person name="Carlson J."/>
            <person name="Kinoshita T."/>
            <person name="Ohta Y."/>
            <person name="Mawaribuchi S."/>
            <person name="Jenkins J."/>
            <person name="Grimwood J."/>
            <person name="Schmutz J."/>
            <person name="Mitros T."/>
            <person name="Mozaffari S.V."/>
            <person name="Suzuki Y."/>
            <person name="Haramoto Y."/>
            <person name="Yamamoto T.S."/>
            <person name="Takagi C."/>
            <person name="Heald R."/>
            <person name="Miller K."/>
            <person name="Haudenschild C."/>
            <person name="Kitzman J."/>
            <person name="Nakayama T."/>
            <person name="Izutsu Y."/>
            <person name="Robert J."/>
            <person name="Fortriede J."/>
            <person name="Burns K."/>
            <person name="Lotay V."/>
            <person name="Karimi K."/>
            <person name="Yasuoka Y."/>
            <person name="Dichmann D.S."/>
            <person name="Flajnik M.F."/>
            <person name="Houston D.W."/>
            <person name="Shendure J."/>
            <person name="DuPasquier L."/>
            <person name="Vize P.D."/>
            <person name="Zorn A.M."/>
            <person name="Ito M."/>
            <person name="Marcotte E.M."/>
            <person name="Wallingford J.B."/>
            <person name="Ito Y."/>
            <person name="Asashima M."/>
            <person name="Ueno N."/>
            <person name="Matsuda Y."/>
            <person name="Veenstra G.J."/>
            <person name="Fujiyama A."/>
            <person name="Harland R.M."/>
            <person name="Taira M."/>
            <person name="Rokhsar D.S."/>
        </authorList>
    </citation>
    <scope>NUCLEOTIDE SEQUENCE [LARGE SCALE GENOMIC DNA]</scope>
    <source>
        <strain evidence="2">J</strain>
    </source>
</reference>
<evidence type="ECO:0000313" key="1">
    <source>
        <dbReference type="EMBL" id="OCT86055.1"/>
    </source>
</evidence>
<gene>
    <name evidence="1" type="ORF">XELAEV_18019749mg</name>
</gene>
<organism evidence="1 2">
    <name type="scientific">Xenopus laevis</name>
    <name type="common">African clawed frog</name>
    <dbReference type="NCBI Taxonomy" id="8355"/>
    <lineage>
        <taxon>Eukaryota</taxon>
        <taxon>Metazoa</taxon>
        <taxon>Chordata</taxon>
        <taxon>Craniata</taxon>
        <taxon>Vertebrata</taxon>
        <taxon>Euteleostomi</taxon>
        <taxon>Amphibia</taxon>
        <taxon>Batrachia</taxon>
        <taxon>Anura</taxon>
        <taxon>Pipoidea</taxon>
        <taxon>Pipidae</taxon>
        <taxon>Xenopodinae</taxon>
        <taxon>Xenopus</taxon>
        <taxon>Xenopus</taxon>
    </lineage>
</organism>
<evidence type="ECO:0000313" key="2">
    <source>
        <dbReference type="Proteomes" id="UP000694892"/>
    </source>
</evidence>
<dbReference type="EMBL" id="CM004471">
    <property type="protein sequence ID" value="OCT86055.1"/>
    <property type="molecule type" value="Genomic_DNA"/>
</dbReference>
<proteinExistence type="predicted"/>
<name>A0A974D8E6_XENLA</name>
<accession>A0A974D8E6</accession>
<dbReference type="AlphaFoldDB" id="A0A974D8E6"/>